<proteinExistence type="predicted"/>
<dbReference type="EMBL" id="PKPP01008381">
    <property type="protein sequence ID" value="PWA50857.1"/>
    <property type="molecule type" value="Genomic_DNA"/>
</dbReference>
<feature type="domain" description="DUF4371" evidence="2">
    <location>
        <begin position="29"/>
        <end position="141"/>
    </location>
</feature>
<dbReference type="Pfam" id="PF05699">
    <property type="entry name" value="Dimer_Tnp_hAT"/>
    <property type="match status" value="1"/>
</dbReference>
<dbReference type="SUPFAM" id="SSF53098">
    <property type="entry name" value="Ribonuclease H-like"/>
    <property type="match status" value="1"/>
</dbReference>
<comment type="caution">
    <text evidence="3">The sequence shown here is derived from an EMBL/GenBank/DDBJ whole genome shotgun (WGS) entry which is preliminary data.</text>
</comment>
<sequence>MLEVFDPFIKEHVRRITSDEIHVHYLGHTIQNELIQLLAREIRSEIIKKIKQAKYFSVILDCTPDTSHQEQMSLILRYVNVSSTCVSVEESFLGFLNVDDTTGQGLFDVTQAELKALDLDIDDVRGQGYDNGSNMKGKHRGVQKRFLDINPRAFYTPCGCHSLNLTLCDMANTCTKAKDFFAIIQRIYTIFANSSKRWQILKDNLKGLTPKALSTTRWESRVESVKAIKFQLSDIREALLQVSEKDNDSVIQSQAKSLATNELGDFEFIAAIVIWFEILNRVNLVSKKLQSDDMLINVAMTEVQDLISFFKEFRVTGFSNAVDVAKQIAIEMDINPLFIRKRVIRRKRQFDEDSVEEDVILSAEESFKVNYFLYIVDQAIASLTTRFEQYQEYENVFGFLFTCDKLKFCDDDHLKACCSRLEAALKNGDRSDINANELYVELRSLNSYLPTENMRPVDVLNFLKQDDCYPNAIIAYRVLLTIPVTVASAERSFSKLKLLKSYLRSTMSQERLNGLALIAIENDILESVNYDDLINNFASKNARRIALFK</sequence>
<dbReference type="Pfam" id="PF14291">
    <property type="entry name" value="DUF4371"/>
    <property type="match status" value="1"/>
</dbReference>
<reference evidence="3 4" key="1">
    <citation type="journal article" date="2018" name="Mol. Plant">
        <title>The genome of Artemisia annua provides insight into the evolution of Asteraceae family and artemisinin biosynthesis.</title>
        <authorList>
            <person name="Shen Q."/>
            <person name="Zhang L."/>
            <person name="Liao Z."/>
            <person name="Wang S."/>
            <person name="Yan T."/>
            <person name="Shi P."/>
            <person name="Liu M."/>
            <person name="Fu X."/>
            <person name="Pan Q."/>
            <person name="Wang Y."/>
            <person name="Lv Z."/>
            <person name="Lu X."/>
            <person name="Zhang F."/>
            <person name="Jiang W."/>
            <person name="Ma Y."/>
            <person name="Chen M."/>
            <person name="Hao X."/>
            <person name="Li L."/>
            <person name="Tang Y."/>
            <person name="Lv G."/>
            <person name="Zhou Y."/>
            <person name="Sun X."/>
            <person name="Brodelius P.E."/>
            <person name="Rose J.K.C."/>
            <person name="Tang K."/>
        </authorList>
    </citation>
    <scope>NUCLEOTIDE SEQUENCE [LARGE SCALE GENOMIC DNA]</scope>
    <source>
        <strain evidence="4">cv. Huhao1</strain>
        <tissue evidence="3">Leaf</tissue>
    </source>
</reference>
<dbReference type="InterPro" id="IPR008906">
    <property type="entry name" value="HATC_C_dom"/>
</dbReference>
<dbReference type="GO" id="GO:0046983">
    <property type="term" value="F:protein dimerization activity"/>
    <property type="evidence" value="ECO:0007669"/>
    <property type="project" value="InterPro"/>
</dbReference>
<dbReference type="Proteomes" id="UP000245207">
    <property type="component" value="Unassembled WGS sequence"/>
</dbReference>
<evidence type="ECO:0000259" key="1">
    <source>
        <dbReference type="Pfam" id="PF05699"/>
    </source>
</evidence>
<protein>
    <submittedName>
        <fullName evidence="3">Zinc finger MYM-type protein 1</fullName>
    </submittedName>
</protein>
<dbReference type="PANTHER" id="PTHR45749">
    <property type="match status" value="1"/>
</dbReference>
<dbReference type="AlphaFoldDB" id="A0A2U1LPC0"/>
<accession>A0A2U1LPC0</accession>
<dbReference type="InterPro" id="IPR025398">
    <property type="entry name" value="DUF4371"/>
</dbReference>
<evidence type="ECO:0000259" key="2">
    <source>
        <dbReference type="Pfam" id="PF14291"/>
    </source>
</evidence>
<evidence type="ECO:0000313" key="4">
    <source>
        <dbReference type="Proteomes" id="UP000245207"/>
    </source>
</evidence>
<dbReference type="PANTHER" id="PTHR45749:SF35">
    <property type="entry name" value="AC-LIKE TRANSPOSASE-RELATED"/>
    <property type="match status" value="1"/>
</dbReference>
<name>A0A2U1LPC0_ARTAN</name>
<feature type="domain" description="HAT C-terminal dimerisation" evidence="1">
    <location>
        <begin position="445"/>
        <end position="523"/>
    </location>
</feature>
<dbReference type="STRING" id="35608.A0A2U1LPC0"/>
<dbReference type="OrthoDB" id="1692427at2759"/>
<gene>
    <name evidence="3" type="ORF">CTI12_AA468610</name>
</gene>
<dbReference type="InterPro" id="IPR012337">
    <property type="entry name" value="RNaseH-like_sf"/>
</dbReference>
<keyword evidence="4" id="KW-1185">Reference proteome</keyword>
<organism evidence="3 4">
    <name type="scientific">Artemisia annua</name>
    <name type="common">Sweet wormwood</name>
    <dbReference type="NCBI Taxonomy" id="35608"/>
    <lineage>
        <taxon>Eukaryota</taxon>
        <taxon>Viridiplantae</taxon>
        <taxon>Streptophyta</taxon>
        <taxon>Embryophyta</taxon>
        <taxon>Tracheophyta</taxon>
        <taxon>Spermatophyta</taxon>
        <taxon>Magnoliopsida</taxon>
        <taxon>eudicotyledons</taxon>
        <taxon>Gunneridae</taxon>
        <taxon>Pentapetalae</taxon>
        <taxon>asterids</taxon>
        <taxon>campanulids</taxon>
        <taxon>Asterales</taxon>
        <taxon>Asteraceae</taxon>
        <taxon>Asteroideae</taxon>
        <taxon>Anthemideae</taxon>
        <taxon>Artemisiinae</taxon>
        <taxon>Artemisia</taxon>
    </lineage>
</organism>
<evidence type="ECO:0000313" key="3">
    <source>
        <dbReference type="EMBL" id="PWA50857.1"/>
    </source>
</evidence>